<sequence length="80" mass="8242">MGRPIEEALVEAPPEEKKTPPHAQLPTQTSSPTTPPSGTTVANPEQPPLRAYPSLSELGTAAGEEGPAALPPPYASSQDT</sequence>
<evidence type="ECO:0000313" key="2">
    <source>
        <dbReference type="EMBL" id="KAJ3587451.1"/>
    </source>
</evidence>
<gene>
    <name evidence="2" type="ORF">NHX12_011048</name>
</gene>
<dbReference type="AlphaFoldDB" id="A0A9Q0DFL0"/>
<feature type="compositionally biased region" description="Low complexity" evidence="1">
    <location>
        <begin position="26"/>
        <end position="40"/>
    </location>
</feature>
<evidence type="ECO:0000256" key="1">
    <source>
        <dbReference type="SAM" id="MobiDB-lite"/>
    </source>
</evidence>
<feature type="region of interest" description="Disordered" evidence="1">
    <location>
        <begin position="1"/>
        <end position="80"/>
    </location>
</feature>
<evidence type="ECO:0000313" key="3">
    <source>
        <dbReference type="Proteomes" id="UP001148018"/>
    </source>
</evidence>
<keyword evidence="3" id="KW-1185">Reference proteome</keyword>
<dbReference type="Proteomes" id="UP001148018">
    <property type="component" value="Unassembled WGS sequence"/>
</dbReference>
<dbReference type="EMBL" id="JANIIK010000116">
    <property type="protein sequence ID" value="KAJ3587451.1"/>
    <property type="molecule type" value="Genomic_DNA"/>
</dbReference>
<accession>A0A9Q0DFL0</accession>
<organism evidence="2 3">
    <name type="scientific">Muraenolepis orangiensis</name>
    <name type="common">Patagonian moray cod</name>
    <dbReference type="NCBI Taxonomy" id="630683"/>
    <lineage>
        <taxon>Eukaryota</taxon>
        <taxon>Metazoa</taxon>
        <taxon>Chordata</taxon>
        <taxon>Craniata</taxon>
        <taxon>Vertebrata</taxon>
        <taxon>Euteleostomi</taxon>
        <taxon>Actinopterygii</taxon>
        <taxon>Neopterygii</taxon>
        <taxon>Teleostei</taxon>
        <taxon>Neoteleostei</taxon>
        <taxon>Acanthomorphata</taxon>
        <taxon>Zeiogadaria</taxon>
        <taxon>Gadariae</taxon>
        <taxon>Gadiformes</taxon>
        <taxon>Muraenolepidoidei</taxon>
        <taxon>Muraenolepididae</taxon>
        <taxon>Muraenolepis</taxon>
    </lineage>
</organism>
<name>A0A9Q0DFL0_9TELE</name>
<reference evidence="2" key="1">
    <citation type="submission" date="2022-07" db="EMBL/GenBank/DDBJ databases">
        <title>Chromosome-level genome of Muraenolepis orangiensis.</title>
        <authorList>
            <person name="Kim J."/>
        </authorList>
    </citation>
    <scope>NUCLEOTIDE SEQUENCE</scope>
    <source>
        <strain evidence="2">KU_S4_2022</strain>
        <tissue evidence="2">Muscle</tissue>
    </source>
</reference>
<proteinExistence type="predicted"/>
<comment type="caution">
    <text evidence="2">The sequence shown here is derived from an EMBL/GenBank/DDBJ whole genome shotgun (WGS) entry which is preliminary data.</text>
</comment>
<protein>
    <submittedName>
        <fullName evidence="2">Uncharacterized protein</fullName>
    </submittedName>
</protein>
<feature type="compositionally biased region" description="Low complexity" evidence="1">
    <location>
        <begin position="57"/>
        <end position="68"/>
    </location>
</feature>